<dbReference type="GO" id="GO:0015225">
    <property type="term" value="F:biotin transmembrane transporter activity"/>
    <property type="evidence" value="ECO:0007669"/>
    <property type="project" value="UniProtKB-UniRule"/>
</dbReference>
<keyword evidence="3" id="KW-1133">Transmembrane helix</keyword>
<comment type="similarity">
    <text evidence="1 2">Belongs to the BioY family.</text>
</comment>
<evidence type="ECO:0000256" key="1">
    <source>
        <dbReference type="ARBA" id="ARBA00010692"/>
    </source>
</evidence>
<dbReference type="AlphaFoldDB" id="A0A387BD15"/>
<reference evidence="4 5" key="1">
    <citation type="submission" date="2018-09" db="EMBL/GenBank/DDBJ databases">
        <title>Genome sequencing of strain 1JSPR-7.</title>
        <authorList>
            <person name="Heo J."/>
            <person name="Kim S.-J."/>
            <person name="Kwon S.-W."/>
        </authorList>
    </citation>
    <scope>NUCLEOTIDE SEQUENCE [LARGE SCALE GENOMIC DNA]</scope>
    <source>
        <strain evidence="4 5">1JSPR-7</strain>
    </source>
</reference>
<gene>
    <name evidence="4" type="ORF">D7I46_12055</name>
</gene>
<dbReference type="PANTHER" id="PTHR34295:SF1">
    <property type="entry name" value="BIOTIN TRANSPORTER BIOY"/>
    <property type="match status" value="1"/>
</dbReference>
<keyword evidence="2" id="KW-1003">Cell membrane</keyword>
<dbReference type="EMBL" id="CP032627">
    <property type="protein sequence ID" value="AYG01723.1"/>
    <property type="molecule type" value="Genomic_DNA"/>
</dbReference>
<dbReference type="GO" id="GO:0005886">
    <property type="term" value="C:plasma membrane"/>
    <property type="evidence" value="ECO:0007669"/>
    <property type="project" value="UniProtKB-SubCell"/>
</dbReference>
<sequence>MQNTKLYSLTLIAIGAAIIAVLSPLAIPIGIVPITLQTLAVGLVATVLKARETFFAILIYLILGFIGIPVFTGGTSGIAVLFGATGGFLVAFLFIGTLISWALHKIEYRLFPALTVNIIGHILMLLVGTLWIKLFMNIEFANALRAGFTPFLVVEIIKAVLVTIFGLAVIRALSPVNKYFTN</sequence>
<feature type="transmembrane region" description="Helical" evidence="3">
    <location>
        <begin position="53"/>
        <end position="72"/>
    </location>
</feature>
<dbReference type="Proteomes" id="UP000269374">
    <property type="component" value="Chromosome"/>
</dbReference>
<dbReference type="PIRSF" id="PIRSF016661">
    <property type="entry name" value="BioY"/>
    <property type="match status" value="1"/>
</dbReference>
<feature type="transmembrane region" description="Helical" evidence="3">
    <location>
        <begin position="6"/>
        <end position="32"/>
    </location>
</feature>
<evidence type="ECO:0000313" key="4">
    <source>
        <dbReference type="EMBL" id="AYG01723.1"/>
    </source>
</evidence>
<dbReference type="RefSeq" id="WP_120773092.1">
    <property type="nucleotide sequence ID" value="NZ_CP032627.1"/>
</dbReference>
<dbReference type="OrthoDB" id="9803495at2"/>
<dbReference type="InterPro" id="IPR003784">
    <property type="entry name" value="BioY"/>
</dbReference>
<feature type="transmembrane region" description="Helical" evidence="3">
    <location>
        <begin position="110"/>
        <end position="132"/>
    </location>
</feature>
<organism evidence="4 5">
    <name type="scientific">Lactococcus allomyrinae</name>
    <dbReference type="NCBI Taxonomy" id="2419773"/>
    <lineage>
        <taxon>Bacteria</taxon>
        <taxon>Bacillati</taxon>
        <taxon>Bacillota</taxon>
        <taxon>Bacilli</taxon>
        <taxon>Lactobacillales</taxon>
        <taxon>Streptococcaceae</taxon>
        <taxon>Lactococcus</taxon>
    </lineage>
</organism>
<keyword evidence="5" id="KW-1185">Reference proteome</keyword>
<feature type="transmembrane region" description="Helical" evidence="3">
    <location>
        <begin position="152"/>
        <end position="173"/>
    </location>
</feature>
<dbReference type="PANTHER" id="PTHR34295">
    <property type="entry name" value="BIOTIN TRANSPORTER BIOY"/>
    <property type="match status" value="1"/>
</dbReference>
<proteinExistence type="inferred from homology"/>
<feature type="transmembrane region" description="Helical" evidence="3">
    <location>
        <begin position="78"/>
        <end position="103"/>
    </location>
</feature>
<protein>
    <recommendedName>
        <fullName evidence="2">Biotin transporter</fullName>
    </recommendedName>
</protein>
<keyword evidence="3" id="KW-0812">Transmembrane</keyword>
<keyword evidence="2 3" id="KW-0472">Membrane</keyword>
<dbReference type="KEGG" id="lact:D7I46_12055"/>
<evidence type="ECO:0000256" key="2">
    <source>
        <dbReference type="PIRNR" id="PIRNR016661"/>
    </source>
</evidence>
<evidence type="ECO:0000313" key="5">
    <source>
        <dbReference type="Proteomes" id="UP000269374"/>
    </source>
</evidence>
<keyword evidence="2" id="KW-0813">Transport</keyword>
<accession>A0A387BD15</accession>
<comment type="subcellular location">
    <subcellularLocation>
        <location evidence="2">Cell membrane</location>
        <topology evidence="2">Multi-pass membrane protein</topology>
    </subcellularLocation>
</comment>
<dbReference type="Gene3D" id="1.10.1760.20">
    <property type="match status" value="1"/>
</dbReference>
<name>A0A387BD15_9LACT</name>
<evidence type="ECO:0000256" key="3">
    <source>
        <dbReference type="SAM" id="Phobius"/>
    </source>
</evidence>
<dbReference type="Pfam" id="PF02632">
    <property type="entry name" value="BioY"/>
    <property type="match status" value="1"/>
</dbReference>